<proteinExistence type="predicted"/>
<name>A0ABT7NFU6_9BURK</name>
<dbReference type="Pfam" id="PF20112">
    <property type="entry name" value="DUF6502"/>
    <property type="match status" value="1"/>
</dbReference>
<reference evidence="1" key="1">
    <citation type="submission" date="2023-06" db="EMBL/GenBank/DDBJ databases">
        <authorList>
            <person name="Jiang Y."/>
            <person name="Liu Q."/>
        </authorList>
    </citation>
    <scope>NUCLEOTIDE SEQUENCE</scope>
    <source>
        <strain evidence="1">CGMCC 1.12089</strain>
    </source>
</reference>
<dbReference type="InterPro" id="IPR045445">
    <property type="entry name" value="DUF6502"/>
</dbReference>
<dbReference type="Proteomes" id="UP001174908">
    <property type="component" value="Unassembled WGS sequence"/>
</dbReference>
<accession>A0ABT7NFU6</accession>
<organism evidence="1 2">
    <name type="scientific">Variovorax dokdonensis</name>
    <dbReference type="NCBI Taxonomy" id="344883"/>
    <lineage>
        <taxon>Bacteria</taxon>
        <taxon>Pseudomonadati</taxon>
        <taxon>Pseudomonadota</taxon>
        <taxon>Betaproteobacteria</taxon>
        <taxon>Burkholderiales</taxon>
        <taxon>Comamonadaceae</taxon>
        <taxon>Variovorax</taxon>
    </lineage>
</organism>
<keyword evidence="2" id="KW-1185">Reference proteome</keyword>
<comment type="caution">
    <text evidence="1">The sequence shown here is derived from an EMBL/GenBank/DDBJ whole genome shotgun (WGS) entry which is preliminary data.</text>
</comment>
<dbReference type="RefSeq" id="WP_286661938.1">
    <property type="nucleotide sequence ID" value="NZ_JASZYV010000004.1"/>
</dbReference>
<sequence>MEQLLKSARALDAAVLKVMRALFRVLVRHSMSYTAFDELARRAYVEVAMKDFAIEGKKPTISRASILSGLTRKEVRRLLSIPADGNAADGAEGAERYNRAARVITGWVRDADFLDPTGAPRALPFEGAQGFAELVRRHSGDMPARAVLDELNRVGAVHLHEDQHLQLSTRAYVPITSPSDKLEILGVDVQQLIATIDHNIEHGPSDPRFQRKVMYESVAQSDLQPFRRYSATHAQALLERLDRWLNARHIAETTAVQGAAMDAGPRMRVGVGIYYFEEPTTPPNQGEPR</sequence>
<dbReference type="EMBL" id="JASZYV010000004">
    <property type="protein sequence ID" value="MDM0046830.1"/>
    <property type="molecule type" value="Genomic_DNA"/>
</dbReference>
<gene>
    <name evidence="1" type="ORF">QTH91_20225</name>
</gene>
<evidence type="ECO:0000313" key="2">
    <source>
        <dbReference type="Proteomes" id="UP001174908"/>
    </source>
</evidence>
<protein>
    <submittedName>
        <fullName evidence="1">DUF6502 family protein</fullName>
    </submittedName>
</protein>
<evidence type="ECO:0000313" key="1">
    <source>
        <dbReference type="EMBL" id="MDM0046830.1"/>
    </source>
</evidence>